<evidence type="ECO:0000313" key="2">
    <source>
        <dbReference type="Proteomes" id="UP000011988"/>
    </source>
</evidence>
<dbReference type="AlphaFoldDB" id="M6CS28"/>
<dbReference type="EMBL" id="ANIK01000050">
    <property type="protein sequence ID" value="EMJ94479.1"/>
    <property type="molecule type" value="Genomic_DNA"/>
</dbReference>
<accession>M6CS28</accession>
<proteinExistence type="predicted"/>
<gene>
    <name evidence="1" type="ORF">LEP1GSC194_1118</name>
</gene>
<evidence type="ECO:0008006" key="3">
    <source>
        <dbReference type="Google" id="ProtNLM"/>
    </source>
</evidence>
<dbReference type="NCBIfam" id="NF047533">
    <property type="entry name" value="LBL_2463_fam"/>
    <property type="match status" value="1"/>
</dbReference>
<dbReference type="OrthoDB" id="344994at2"/>
<comment type="caution">
    <text evidence="1">The sequence shown here is derived from an EMBL/GenBank/DDBJ whole genome shotgun (WGS) entry which is preliminary data.</text>
</comment>
<sequence>MSQTTTKLHSFVKEKLEVKTILGLESPDELKRIKDFVSKIYSESGYSHSSWKNINYDPWSTWFYVEDSREILAAMRIIEKKPENVIPLEVAVVWGQPSPLKQYKVIEENVADWNSVAFLPTSKSGRACASLFKIVAKHCLEKNYAMVYGMYNPDSKGIERIYFKAGVVHSEKYPDLMYFPGFYLNEEFCQFKSLKS</sequence>
<dbReference type="Proteomes" id="UP000011988">
    <property type="component" value="Unassembled WGS sequence"/>
</dbReference>
<dbReference type="Gene3D" id="3.40.630.30">
    <property type="match status" value="1"/>
</dbReference>
<name>M6CS28_9LEPT</name>
<reference evidence="1 2" key="1">
    <citation type="submission" date="2013-01" db="EMBL/GenBank/DDBJ databases">
        <authorList>
            <person name="Harkins D.M."/>
            <person name="Durkin A.S."/>
            <person name="Brinkac L.M."/>
            <person name="Haft D.H."/>
            <person name="Selengut J.D."/>
            <person name="Sanka R."/>
            <person name="DePew J."/>
            <person name="Purushe J."/>
            <person name="Galloway R.L."/>
            <person name="Vinetz J.M."/>
            <person name="Sutton G.G."/>
            <person name="Nierman W.C."/>
            <person name="Fouts D.E."/>
        </authorList>
    </citation>
    <scope>NUCLEOTIDE SEQUENCE [LARGE SCALE GENOMIC DNA]</scope>
    <source>
        <strain evidence="1 2">79601</strain>
    </source>
</reference>
<protein>
    <recommendedName>
        <fullName evidence="3">N-acetyltransferase domain-containing protein</fullName>
    </recommendedName>
</protein>
<dbReference type="PATRIC" id="fig|1218565.3.peg.2438"/>
<evidence type="ECO:0000313" key="1">
    <source>
        <dbReference type="EMBL" id="EMJ94479.1"/>
    </source>
</evidence>
<organism evidence="1 2">
    <name type="scientific">Leptospira alstonii serovar Sichuan str. 79601</name>
    <dbReference type="NCBI Taxonomy" id="1218565"/>
    <lineage>
        <taxon>Bacteria</taxon>
        <taxon>Pseudomonadati</taxon>
        <taxon>Spirochaetota</taxon>
        <taxon>Spirochaetia</taxon>
        <taxon>Leptospirales</taxon>
        <taxon>Leptospiraceae</taxon>
        <taxon>Leptospira</taxon>
    </lineage>
</organism>